<keyword evidence="2" id="KW-0479">Metal-binding</keyword>
<evidence type="ECO:0000256" key="4">
    <source>
        <dbReference type="ARBA" id="ARBA00022833"/>
    </source>
</evidence>
<keyword evidence="4" id="KW-0862">Zinc</keyword>
<keyword evidence="5" id="KW-0539">Nucleus</keyword>
<organism evidence="8 9">
    <name type="scientific">Acer negundo</name>
    <name type="common">Box elder</name>
    <dbReference type="NCBI Taxonomy" id="4023"/>
    <lineage>
        <taxon>Eukaryota</taxon>
        <taxon>Viridiplantae</taxon>
        <taxon>Streptophyta</taxon>
        <taxon>Embryophyta</taxon>
        <taxon>Tracheophyta</taxon>
        <taxon>Spermatophyta</taxon>
        <taxon>Magnoliopsida</taxon>
        <taxon>eudicotyledons</taxon>
        <taxon>Gunneridae</taxon>
        <taxon>Pentapetalae</taxon>
        <taxon>rosids</taxon>
        <taxon>malvids</taxon>
        <taxon>Sapindales</taxon>
        <taxon>Sapindaceae</taxon>
        <taxon>Hippocastanoideae</taxon>
        <taxon>Acereae</taxon>
        <taxon>Acer</taxon>
    </lineage>
</organism>
<evidence type="ECO:0000256" key="1">
    <source>
        <dbReference type="ARBA" id="ARBA00004123"/>
    </source>
</evidence>
<proteinExistence type="predicted"/>
<dbReference type="GO" id="GO:0046983">
    <property type="term" value="F:protein dimerization activity"/>
    <property type="evidence" value="ECO:0007669"/>
    <property type="project" value="InterPro"/>
</dbReference>
<keyword evidence="6" id="KW-1133">Transmembrane helix</keyword>
<dbReference type="AlphaFoldDB" id="A0AAD5JEB4"/>
<dbReference type="SUPFAM" id="SSF53098">
    <property type="entry name" value="Ribonuclease H-like"/>
    <property type="match status" value="1"/>
</dbReference>
<dbReference type="Pfam" id="PF05699">
    <property type="entry name" value="Dimer_Tnp_hAT"/>
    <property type="match status" value="1"/>
</dbReference>
<protein>
    <recommendedName>
        <fullName evidence="7">HAT C-terminal dimerisation domain-containing protein</fullName>
    </recommendedName>
</protein>
<accession>A0AAD5JEB4</accession>
<feature type="domain" description="HAT C-terminal dimerisation" evidence="7">
    <location>
        <begin position="481"/>
        <end position="559"/>
    </location>
</feature>
<sequence length="618" mass="70557">MHNPSDDDEVDSSRCRRQEIAQIKNKNTVCEPPLYNDNELVNVDVEISALPCTKRRKLVLNVWEDYVKNKGEDGNECTVCKHCKMVVGSDNSRATNLKKHLEICQNRRNGDRLSETGSTSAVIKENRVMDEEMKHFDVAHMIIKNGILSLNSIKADILHVYRVEKEKLRSFFSKLPCRFSLTVNRLKRCSNENAYYCLTVHFIDDNWELKRKIIGVKCFEGGSDIETLKSVLLDWNIQGSITAADVVEDDNEIRDWLEKGSLRFGGDLISISTLVHVLEDVVTVGKNLAFDIFQKIRKCFDYAQRSGNPLTTDSDMELLESAVRIKKTFLGLARVDPIFKSITLTNKEWNKASALHECFQVLKDANYIFSGNKTLTANMYFLMLYMTTAGSVLAIAAVLDPQFKMDVVQHWCGKLHDDGNFYFKMVFLQIMEALTEYEESSPSNLKSMASTFGDVNSSTSYNMLDNLGRPCESLDAVEDDEFSRYFHEPKLPFVEDFDILGWWRLNGGRFPILARMARDFLAISFATPHTCSFAEVTKLVNSKDLDSDIMEAFICTKSWNHCLLRTPTPLEVADKFLPKCQCRGSSICITHMMMESILVNVLDRLVSWIYLFNVHTDS</sequence>
<dbReference type="EMBL" id="JAJSOW010000003">
    <property type="protein sequence ID" value="KAI9196323.1"/>
    <property type="molecule type" value="Genomic_DNA"/>
</dbReference>
<reference evidence="8" key="2">
    <citation type="submission" date="2023-02" db="EMBL/GenBank/DDBJ databases">
        <authorList>
            <person name="Swenson N.G."/>
            <person name="Wegrzyn J.L."/>
            <person name="Mcevoy S.L."/>
        </authorList>
    </citation>
    <scope>NUCLEOTIDE SEQUENCE</scope>
    <source>
        <strain evidence="8">91603</strain>
        <tissue evidence="8">Leaf</tissue>
    </source>
</reference>
<evidence type="ECO:0000256" key="6">
    <source>
        <dbReference type="SAM" id="Phobius"/>
    </source>
</evidence>
<comment type="subcellular location">
    <subcellularLocation>
        <location evidence="1">Nucleus</location>
    </subcellularLocation>
</comment>
<dbReference type="InterPro" id="IPR008906">
    <property type="entry name" value="HATC_C_dom"/>
</dbReference>
<dbReference type="PANTHER" id="PTHR46481">
    <property type="entry name" value="ZINC FINGER BED DOMAIN-CONTAINING PROTEIN 4"/>
    <property type="match status" value="1"/>
</dbReference>
<feature type="transmembrane region" description="Helical" evidence="6">
    <location>
        <begin position="379"/>
        <end position="399"/>
    </location>
</feature>
<evidence type="ECO:0000313" key="8">
    <source>
        <dbReference type="EMBL" id="KAI9196323.1"/>
    </source>
</evidence>
<name>A0AAD5JEB4_ACENE</name>
<keyword evidence="3" id="KW-0863">Zinc-finger</keyword>
<evidence type="ECO:0000256" key="3">
    <source>
        <dbReference type="ARBA" id="ARBA00022771"/>
    </source>
</evidence>
<dbReference type="PANTHER" id="PTHR46481:SF10">
    <property type="entry name" value="ZINC FINGER BED DOMAIN-CONTAINING PROTEIN 39"/>
    <property type="match status" value="1"/>
</dbReference>
<dbReference type="Proteomes" id="UP001064489">
    <property type="component" value="Chromosome 1"/>
</dbReference>
<evidence type="ECO:0000313" key="9">
    <source>
        <dbReference type="Proteomes" id="UP001064489"/>
    </source>
</evidence>
<gene>
    <name evidence="8" type="ORF">LWI28_022928</name>
</gene>
<keyword evidence="9" id="KW-1185">Reference proteome</keyword>
<keyword evidence="6" id="KW-0812">Transmembrane</keyword>
<dbReference type="InterPro" id="IPR052035">
    <property type="entry name" value="ZnF_BED_domain_contain"/>
</dbReference>
<evidence type="ECO:0000256" key="5">
    <source>
        <dbReference type="ARBA" id="ARBA00023242"/>
    </source>
</evidence>
<evidence type="ECO:0000256" key="2">
    <source>
        <dbReference type="ARBA" id="ARBA00022723"/>
    </source>
</evidence>
<reference evidence="8" key="1">
    <citation type="journal article" date="2022" name="Plant J.">
        <title>Strategies of tolerance reflected in two North American maple genomes.</title>
        <authorList>
            <person name="McEvoy S.L."/>
            <person name="Sezen U.U."/>
            <person name="Trouern-Trend A."/>
            <person name="McMahon S.M."/>
            <person name="Schaberg P.G."/>
            <person name="Yang J."/>
            <person name="Wegrzyn J.L."/>
            <person name="Swenson N.G."/>
        </authorList>
    </citation>
    <scope>NUCLEOTIDE SEQUENCE</scope>
    <source>
        <strain evidence="8">91603</strain>
    </source>
</reference>
<dbReference type="InterPro" id="IPR012337">
    <property type="entry name" value="RNaseH-like_sf"/>
</dbReference>
<keyword evidence="6" id="KW-0472">Membrane</keyword>
<comment type="caution">
    <text evidence="8">The sequence shown here is derived from an EMBL/GenBank/DDBJ whole genome shotgun (WGS) entry which is preliminary data.</text>
</comment>
<evidence type="ECO:0000259" key="7">
    <source>
        <dbReference type="Pfam" id="PF05699"/>
    </source>
</evidence>